<reference evidence="3" key="1">
    <citation type="journal article" date="2020" name="Fungal Divers.">
        <title>Resolving the Mortierellaceae phylogeny through synthesis of multi-gene phylogenetics and phylogenomics.</title>
        <authorList>
            <person name="Vandepol N."/>
            <person name="Liber J."/>
            <person name="Desiro A."/>
            <person name="Na H."/>
            <person name="Kennedy M."/>
            <person name="Barry K."/>
            <person name="Grigoriev I.V."/>
            <person name="Miller A.N."/>
            <person name="O'Donnell K."/>
            <person name="Stajich J.E."/>
            <person name="Bonito G."/>
        </authorList>
    </citation>
    <scope>NUCLEOTIDE SEQUENCE</scope>
    <source>
        <strain evidence="3">REB-010B</strain>
    </source>
</reference>
<organism evidence="3 4">
    <name type="scientific">Dissophora globulifera</name>
    <dbReference type="NCBI Taxonomy" id="979702"/>
    <lineage>
        <taxon>Eukaryota</taxon>
        <taxon>Fungi</taxon>
        <taxon>Fungi incertae sedis</taxon>
        <taxon>Mucoromycota</taxon>
        <taxon>Mortierellomycotina</taxon>
        <taxon>Mortierellomycetes</taxon>
        <taxon>Mortierellales</taxon>
        <taxon>Mortierellaceae</taxon>
        <taxon>Dissophora</taxon>
    </lineage>
</organism>
<dbReference type="AlphaFoldDB" id="A0A9P6RIW6"/>
<evidence type="ECO:0000256" key="2">
    <source>
        <dbReference type="SAM" id="SignalP"/>
    </source>
</evidence>
<dbReference type="GO" id="GO:0098703">
    <property type="term" value="P:calcium ion import across plasma membrane"/>
    <property type="evidence" value="ECO:0007669"/>
    <property type="project" value="InterPro"/>
</dbReference>
<dbReference type="GO" id="GO:0005262">
    <property type="term" value="F:calcium channel activity"/>
    <property type="evidence" value="ECO:0007669"/>
    <property type="project" value="InterPro"/>
</dbReference>
<feature type="chain" id="PRO_5040482770" evidence="2">
    <location>
        <begin position="37"/>
        <end position="660"/>
    </location>
</feature>
<feature type="compositionally biased region" description="Pro residues" evidence="1">
    <location>
        <begin position="55"/>
        <end position="69"/>
    </location>
</feature>
<proteinExistence type="predicted"/>
<evidence type="ECO:0000256" key="1">
    <source>
        <dbReference type="SAM" id="MobiDB-lite"/>
    </source>
</evidence>
<feature type="signal peptide" evidence="2">
    <location>
        <begin position="1"/>
        <end position="36"/>
    </location>
</feature>
<dbReference type="EMBL" id="JAAAIP010000314">
    <property type="protein sequence ID" value="KAG0319643.1"/>
    <property type="molecule type" value="Genomic_DNA"/>
</dbReference>
<feature type="compositionally biased region" description="Low complexity" evidence="1">
    <location>
        <begin position="42"/>
        <end position="54"/>
    </location>
</feature>
<dbReference type="Proteomes" id="UP000738325">
    <property type="component" value="Unassembled WGS sequence"/>
</dbReference>
<evidence type="ECO:0000313" key="3">
    <source>
        <dbReference type="EMBL" id="KAG0319643.1"/>
    </source>
</evidence>
<comment type="caution">
    <text evidence="3">The sequence shown here is derived from an EMBL/GenBank/DDBJ whole genome shotgun (WGS) entry which is preliminary data.</text>
</comment>
<dbReference type="Pfam" id="PF12929">
    <property type="entry name" value="Mid1"/>
    <property type="match status" value="1"/>
</dbReference>
<protein>
    <submittedName>
        <fullName evidence="3">Stretch-activated cation channel mid1</fullName>
    </submittedName>
</protein>
<keyword evidence="2" id="KW-0732">Signal</keyword>
<sequence length="660" mass="69995">MQYNAQTASRAVRAVAVLALCCVLLTLVALVPLTVAQPSTSSALLPSTSVSTPPASSPIPTSPPVPPVPAVTLPSGTRELQDSQIVADSVAQNQFQTYHFSIAQQQSLPVRRQLELLMFHPSANRVGEALVKRQAPISSSTLGASTATVATTTAGISAPTQTITPTLPSPFANGTYAVFISVSTCSTPTSGSSGTCPPLTMYVSTSASQPLPGPGQDPKVVQAVASREGLIQFTAYTSKDIFFSLQAPALQGSWTGNWAVEVGASSQGYVQGYQSSQGLILDDTDSTTASFLTQNFTAMPTFKVYLVESTSLSVGLSNSLCAIKAIQPSPLTTTNMIITQTNRTSNLDGSMGRLILPPVPTFEQYGQRQQVLLQFLTPGTGYTAFFITDALNQAGAEAMYAMTPFKTKRHDNCVLITDLQFCQEVAYAVPITPQSTLPGGAGAGGGAANSTVHQDIKQFYDDFTSNLMDNFRKVLEQYDCSKSQYSLVRNCTDCERAYRRWLCSVSIPRCTDVEDITDPNNIGYVLPTAIPDPNANPYLIDRTTGPVVVGRNTNTSRGPIAQLSQNPLMNPGDYGEVLPCIDLCYDVVQGCPNFLGFNCPVKNFAGNYARMNAQGFQCNGLGVVPVPSAAASATLKRGWDVLSMLGVVVTVIATTIATAA</sequence>
<feature type="region of interest" description="Disordered" evidence="1">
    <location>
        <begin position="42"/>
        <end position="69"/>
    </location>
</feature>
<gene>
    <name evidence="3" type="primary">MID1</name>
    <name evidence="3" type="ORF">BGZ99_004974</name>
</gene>
<accession>A0A9P6RIW6</accession>
<keyword evidence="4" id="KW-1185">Reference proteome</keyword>
<dbReference type="OrthoDB" id="5405745at2759"/>
<evidence type="ECO:0000313" key="4">
    <source>
        <dbReference type="Proteomes" id="UP000738325"/>
    </source>
</evidence>
<dbReference type="InterPro" id="IPR024338">
    <property type="entry name" value="MID1/Yam8"/>
</dbReference>
<dbReference type="PANTHER" id="PTHR39142">
    <property type="entry name" value="MID1P"/>
    <property type="match status" value="1"/>
</dbReference>
<name>A0A9P6RIW6_9FUNG</name>
<dbReference type="PANTHER" id="PTHR39142:SF1">
    <property type="entry name" value="AEL197CP"/>
    <property type="match status" value="1"/>
</dbReference>